<evidence type="ECO:0000256" key="6">
    <source>
        <dbReference type="ARBA" id="ARBA00047686"/>
    </source>
</evidence>
<dbReference type="AlphaFoldDB" id="A0A8A0RNG2"/>
<accession>A0A8A0RNG2</accession>
<dbReference type="PANTHER" id="PTHR11241:SF0">
    <property type="entry name" value="DEOXYURIDINE 5'-TRIPHOSPHATE NUCLEOTIDOHYDROLASE"/>
    <property type="match status" value="1"/>
</dbReference>
<evidence type="ECO:0000259" key="8">
    <source>
        <dbReference type="Pfam" id="PF00692"/>
    </source>
</evidence>
<comment type="catalytic activity">
    <reaction evidence="6 7">
        <text>dUTP + H2O = dUMP + diphosphate + H(+)</text>
        <dbReference type="Rhea" id="RHEA:10248"/>
        <dbReference type="ChEBI" id="CHEBI:15377"/>
        <dbReference type="ChEBI" id="CHEBI:15378"/>
        <dbReference type="ChEBI" id="CHEBI:33019"/>
        <dbReference type="ChEBI" id="CHEBI:61555"/>
        <dbReference type="ChEBI" id="CHEBI:246422"/>
        <dbReference type="EC" id="3.6.1.23"/>
    </reaction>
</comment>
<evidence type="ECO:0000313" key="10">
    <source>
        <dbReference type="Proteomes" id="UP000662904"/>
    </source>
</evidence>
<comment type="cofactor">
    <cofactor evidence="7">
        <name>Mg(2+)</name>
        <dbReference type="ChEBI" id="CHEBI:18420"/>
    </cofactor>
</comment>
<proteinExistence type="inferred from homology"/>
<dbReference type="CDD" id="cd07557">
    <property type="entry name" value="trimeric_dUTPase"/>
    <property type="match status" value="1"/>
</dbReference>
<dbReference type="Gene3D" id="2.70.40.10">
    <property type="match status" value="1"/>
</dbReference>
<dbReference type="InterPro" id="IPR008181">
    <property type="entry name" value="dUTPase"/>
</dbReference>
<comment type="pathway">
    <text evidence="7">Pyrimidine metabolism; dUMP biosynthesis; dUMP from dCTP (dUTP route): step 2/2.</text>
</comment>
<evidence type="ECO:0000256" key="4">
    <source>
        <dbReference type="ARBA" id="ARBA00022842"/>
    </source>
</evidence>
<evidence type="ECO:0000313" key="9">
    <source>
        <dbReference type="EMBL" id="QSQ09945.1"/>
    </source>
</evidence>
<dbReference type="KEGG" id="kme:H0A61_02326"/>
<dbReference type="PANTHER" id="PTHR11241">
    <property type="entry name" value="DEOXYURIDINE 5'-TRIPHOSPHATE NUCLEOTIDOHYDROLASE"/>
    <property type="match status" value="1"/>
</dbReference>
<dbReference type="GO" id="GO:0004170">
    <property type="term" value="F:dUTP diphosphatase activity"/>
    <property type="evidence" value="ECO:0007669"/>
    <property type="project" value="UniProtKB-UniRule"/>
</dbReference>
<dbReference type="InterPro" id="IPR033704">
    <property type="entry name" value="dUTPase_trimeric"/>
</dbReference>
<evidence type="ECO:0000256" key="7">
    <source>
        <dbReference type="HAMAP-Rule" id="MF_00116"/>
    </source>
</evidence>
<comment type="caution">
    <text evidence="7">Lacks conserved residue(s) required for the propagation of feature annotation.</text>
</comment>
<gene>
    <name evidence="7 9" type="primary">dut</name>
    <name evidence="9" type="ORF">H0A61_02326</name>
</gene>
<keyword evidence="5 7" id="KW-0546">Nucleotide metabolism</keyword>
<keyword evidence="2 7" id="KW-0479">Metal-binding</keyword>
<dbReference type="SUPFAM" id="SSF51283">
    <property type="entry name" value="dUTPase-like"/>
    <property type="match status" value="1"/>
</dbReference>
<evidence type="ECO:0000256" key="1">
    <source>
        <dbReference type="ARBA" id="ARBA00006581"/>
    </source>
</evidence>
<evidence type="ECO:0000256" key="2">
    <source>
        <dbReference type="ARBA" id="ARBA00022723"/>
    </source>
</evidence>
<comment type="similarity">
    <text evidence="1 7">Belongs to the dUTPase family.</text>
</comment>
<protein>
    <recommendedName>
        <fullName evidence="7">Deoxyuridine 5'-triphosphate nucleotidohydrolase</fullName>
        <shortName evidence="7">dUTPase</shortName>
        <ecNumber evidence="7">3.6.1.23</ecNumber>
    </recommendedName>
    <alternativeName>
        <fullName evidence="7">dUTP pyrophosphatase</fullName>
    </alternativeName>
</protein>
<dbReference type="EMBL" id="CP059066">
    <property type="protein sequence ID" value="QSQ09945.1"/>
    <property type="molecule type" value="Genomic_DNA"/>
</dbReference>
<dbReference type="GO" id="GO:0000287">
    <property type="term" value="F:magnesium ion binding"/>
    <property type="evidence" value="ECO:0007669"/>
    <property type="project" value="UniProtKB-UniRule"/>
</dbReference>
<keyword evidence="10" id="KW-1185">Reference proteome</keyword>
<feature type="binding site" evidence="7">
    <location>
        <begin position="69"/>
        <end position="71"/>
    </location>
    <ligand>
        <name>substrate</name>
    </ligand>
</feature>
<evidence type="ECO:0000256" key="5">
    <source>
        <dbReference type="ARBA" id="ARBA00023080"/>
    </source>
</evidence>
<feature type="domain" description="dUTPase-like" evidence="8">
    <location>
        <begin position="16"/>
        <end position="148"/>
    </location>
</feature>
<dbReference type="HAMAP" id="MF_00116">
    <property type="entry name" value="dUTPase_bact"/>
    <property type="match status" value="1"/>
</dbReference>
<feature type="binding site" evidence="7">
    <location>
        <position position="82"/>
    </location>
    <ligand>
        <name>substrate</name>
    </ligand>
</feature>
<dbReference type="GO" id="GO:0046081">
    <property type="term" value="P:dUTP catabolic process"/>
    <property type="evidence" value="ECO:0007669"/>
    <property type="project" value="InterPro"/>
</dbReference>
<name>A0A8A0RNG2_9FIRM</name>
<evidence type="ECO:0000256" key="3">
    <source>
        <dbReference type="ARBA" id="ARBA00022801"/>
    </source>
</evidence>
<dbReference type="NCBIfam" id="TIGR00576">
    <property type="entry name" value="dut"/>
    <property type="match status" value="1"/>
</dbReference>
<dbReference type="UniPathway" id="UPA00610">
    <property type="reaction ID" value="UER00666"/>
</dbReference>
<comment type="function">
    <text evidence="7">This enzyme is involved in nucleotide metabolism: it produces dUMP, the immediate precursor of thymidine nucleotides and it decreases the intracellular concentration of dUTP so that uracil cannot be incorporated into DNA.</text>
</comment>
<organism evidence="9 10">
    <name type="scientific">Koleobacter methoxysyntrophicus</name>
    <dbReference type="NCBI Taxonomy" id="2751313"/>
    <lineage>
        <taxon>Bacteria</taxon>
        <taxon>Bacillati</taxon>
        <taxon>Bacillota</taxon>
        <taxon>Clostridia</taxon>
        <taxon>Koleobacterales</taxon>
        <taxon>Koleobacteraceae</taxon>
        <taxon>Koleobacter</taxon>
    </lineage>
</organism>
<dbReference type="InterPro" id="IPR029054">
    <property type="entry name" value="dUTPase-like"/>
</dbReference>
<keyword evidence="4 7" id="KW-0460">Magnesium</keyword>
<dbReference type="Pfam" id="PF00692">
    <property type="entry name" value="dUTPase"/>
    <property type="match status" value="1"/>
</dbReference>
<dbReference type="InterPro" id="IPR036157">
    <property type="entry name" value="dUTPase-like_sf"/>
</dbReference>
<sequence length="160" mass="17710">MEKIKLLIERVKGAEDIPIPDYMTKGSSGMDLVACIDDVTEINPGEFRLIPTGIKIELPEGYEAQIRPRSGLALKHGVTILNSPGTIDSDYRGEIKVILINFGKSKFIIHRGDRIAQMVISRVWKADRIEVAVLNKTLRGDGGFGHTGINSLAKSKRREL</sequence>
<dbReference type="GO" id="GO:0006226">
    <property type="term" value="P:dUMP biosynthetic process"/>
    <property type="evidence" value="ECO:0007669"/>
    <property type="project" value="UniProtKB-UniRule"/>
</dbReference>
<dbReference type="EC" id="3.6.1.23" evidence="7"/>
<keyword evidence="3 7" id="KW-0378">Hydrolase</keyword>
<dbReference type="NCBIfam" id="NF001862">
    <property type="entry name" value="PRK00601.1"/>
    <property type="match status" value="1"/>
</dbReference>
<reference evidence="9" key="1">
    <citation type="submission" date="2020-07" db="EMBL/GenBank/DDBJ databases">
        <title>Koleobacter methoxysyntrophicus gen. nov., sp. nov., a novel anaerobic bacterium isolated from deep subsurface oil field and proposal of Koleobacterales ord. nov. in the phylum Firmicutes.</title>
        <authorList>
            <person name="Sakamoto S."/>
            <person name="Tamaki H."/>
        </authorList>
    </citation>
    <scope>NUCLEOTIDE SEQUENCE</scope>
    <source>
        <strain evidence="9">NRmbB1</strain>
    </source>
</reference>
<feature type="binding site" evidence="7">
    <location>
        <begin position="86"/>
        <end position="88"/>
    </location>
    <ligand>
        <name>substrate</name>
    </ligand>
</feature>
<dbReference type="FunFam" id="2.70.40.10:FF:000002">
    <property type="entry name" value="dUTP diphosphatase"/>
    <property type="match status" value="1"/>
</dbReference>
<dbReference type="Proteomes" id="UP000662904">
    <property type="component" value="Chromosome"/>
</dbReference>